<evidence type="ECO:0000256" key="10">
    <source>
        <dbReference type="ARBA" id="ARBA00047929"/>
    </source>
</evidence>
<dbReference type="STRING" id="1122156.SAMN02745117_00017"/>
<comment type="pathway">
    <text evidence="2 12">Aminoacyl-tRNA biosynthesis; selenocysteinyl-tRNA(Sec) biosynthesis; L-seryl-tRNA(Sec) from L-serine and tRNA(Sec): step 1/1.</text>
</comment>
<dbReference type="SUPFAM" id="SSF46589">
    <property type="entry name" value="tRNA-binding arm"/>
    <property type="match status" value="1"/>
</dbReference>
<dbReference type="InterPro" id="IPR042103">
    <property type="entry name" value="SerRS_1_N_sf"/>
</dbReference>
<evidence type="ECO:0000313" key="18">
    <source>
        <dbReference type="Proteomes" id="UP000184327"/>
    </source>
</evidence>
<dbReference type="Gene3D" id="3.30.930.10">
    <property type="entry name" value="Bira Bifunctional Protein, Domain 2"/>
    <property type="match status" value="1"/>
</dbReference>
<feature type="binding site" evidence="13">
    <location>
        <position position="250"/>
    </location>
    <ligand>
        <name>L-serine</name>
        <dbReference type="ChEBI" id="CHEBI:33384"/>
    </ligand>
</feature>
<evidence type="ECO:0000256" key="2">
    <source>
        <dbReference type="ARBA" id="ARBA00005045"/>
    </source>
</evidence>
<feature type="binding site" evidence="12">
    <location>
        <position position="403"/>
    </location>
    <ligand>
        <name>L-serine</name>
        <dbReference type="ChEBI" id="CHEBI:33384"/>
    </ligand>
</feature>
<dbReference type="GO" id="GO:0006434">
    <property type="term" value="P:seryl-tRNA aminoacylation"/>
    <property type="evidence" value="ECO:0007669"/>
    <property type="project" value="UniProtKB-UniRule"/>
</dbReference>
<dbReference type="Pfam" id="PF02403">
    <property type="entry name" value="Seryl_tRNA_N"/>
    <property type="match status" value="1"/>
</dbReference>
<keyword evidence="18" id="KW-1185">Reference proteome</keyword>
<comment type="domain">
    <text evidence="12">Consists of two distinct domains, a catalytic core and a N-terminal extension that is involved in tRNA binding.</text>
</comment>
<feature type="binding site" evidence="12 14">
    <location>
        <begin position="368"/>
        <end position="371"/>
    </location>
    <ligand>
        <name>ATP</name>
        <dbReference type="ChEBI" id="CHEBI:30616"/>
    </ligand>
</feature>
<dbReference type="Pfam" id="PF00587">
    <property type="entry name" value="tRNA-synt_2b"/>
    <property type="match status" value="1"/>
</dbReference>
<feature type="coiled-coil region" evidence="15">
    <location>
        <begin position="33"/>
        <end position="105"/>
    </location>
</feature>
<protein>
    <recommendedName>
        <fullName evidence="12">Serine--tRNA ligase</fullName>
        <ecNumber evidence="12">6.1.1.11</ecNumber>
    </recommendedName>
    <alternativeName>
        <fullName evidence="12">Seryl-tRNA synthetase</fullName>
        <shortName evidence="12">SerRS</shortName>
    </alternativeName>
    <alternativeName>
        <fullName evidence="12">Seryl-tRNA(Ser/Sec) synthetase</fullName>
    </alternativeName>
</protein>
<dbReference type="InterPro" id="IPR002314">
    <property type="entry name" value="aa-tRNA-synt_IIb"/>
</dbReference>
<name>A0A1M4S7F5_9BURK</name>
<dbReference type="GO" id="GO:0005524">
    <property type="term" value="F:ATP binding"/>
    <property type="evidence" value="ECO:0007669"/>
    <property type="project" value="UniProtKB-UniRule"/>
</dbReference>
<evidence type="ECO:0000256" key="12">
    <source>
        <dbReference type="HAMAP-Rule" id="MF_00176"/>
    </source>
</evidence>
<dbReference type="Proteomes" id="UP000184327">
    <property type="component" value="Unassembled WGS sequence"/>
</dbReference>
<evidence type="ECO:0000256" key="5">
    <source>
        <dbReference type="ARBA" id="ARBA00022598"/>
    </source>
</evidence>
<accession>A0A1M4S7F5</accession>
<dbReference type="SUPFAM" id="SSF55681">
    <property type="entry name" value="Class II aaRS and biotin synthetases"/>
    <property type="match status" value="1"/>
</dbReference>
<dbReference type="UniPathway" id="UPA00906">
    <property type="reaction ID" value="UER00895"/>
</dbReference>
<evidence type="ECO:0000256" key="7">
    <source>
        <dbReference type="ARBA" id="ARBA00022840"/>
    </source>
</evidence>
<reference evidence="17 18" key="1">
    <citation type="submission" date="2016-11" db="EMBL/GenBank/DDBJ databases">
        <authorList>
            <person name="Jaros S."/>
            <person name="Januszkiewicz K."/>
            <person name="Wedrychowicz H."/>
        </authorList>
    </citation>
    <scope>NUCLEOTIDE SEQUENCE [LARGE SCALE GENOMIC DNA]</scope>
    <source>
        <strain evidence="17 18">DSM 16112</strain>
    </source>
</reference>
<keyword evidence="8 12" id="KW-0648">Protein biosynthesis</keyword>
<comment type="function">
    <text evidence="12">Catalyzes the attachment of serine to tRNA(Ser). Is also able to aminoacylate tRNA(Sec) with serine, to form the misacylated tRNA L-seryl-tRNA(Sec), which will be further converted into selenocysteinyl-tRNA(Sec).</text>
</comment>
<keyword evidence="15" id="KW-0175">Coiled coil</keyword>
<evidence type="ECO:0000256" key="1">
    <source>
        <dbReference type="ARBA" id="ARBA00004496"/>
    </source>
</evidence>
<keyword evidence="7 12" id="KW-0067">ATP-binding</keyword>
<comment type="catalytic activity">
    <reaction evidence="10 12">
        <text>tRNA(Sec) + L-serine + ATP = L-seryl-tRNA(Sec) + AMP + diphosphate + H(+)</text>
        <dbReference type="Rhea" id="RHEA:42580"/>
        <dbReference type="Rhea" id="RHEA-COMP:9742"/>
        <dbReference type="Rhea" id="RHEA-COMP:10128"/>
        <dbReference type="ChEBI" id="CHEBI:15378"/>
        <dbReference type="ChEBI" id="CHEBI:30616"/>
        <dbReference type="ChEBI" id="CHEBI:33019"/>
        <dbReference type="ChEBI" id="CHEBI:33384"/>
        <dbReference type="ChEBI" id="CHEBI:78442"/>
        <dbReference type="ChEBI" id="CHEBI:78533"/>
        <dbReference type="ChEBI" id="CHEBI:456215"/>
        <dbReference type="EC" id="6.1.1.11"/>
    </reaction>
</comment>
<dbReference type="NCBIfam" id="TIGR00414">
    <property type="entry name" value="serS"/>
    <property type="match status" value="1"/>
</dbReference>
<comment type="catalytic activity">
    <reaction evidence="11 12">
        <text>tRNA(Ser) + L-serine + ATP = L-seryl-tRNA(Ser) + AMP + diphosphate + H(+)</text>
        <dbReference type="Rhea" id="RHEA:12292"/>
        <dbReference type="Rhea" id="RHEA-COMP:9669"/>
        <dbReference type="Rhea" id="RHEA-COMP:9703"/>
        <dbReference type="ChEBI" id="CHEBI:15378"/>
        <dbReference type="ChEBI" id="CHEBI:30616"/>
        <dbReference type="ChEBI" id="CHEBI:33019"/>
        <dbReference type="ChEBI" id="CHEBI:33384"/>
        <dbReference type="ChEBI" id="CHEBI:78442"/>
        <dbReference type="ChEBI" id="CHEBI:78533"/>
        <dbReference type="ChEBI" id="CHEBI:456215"/>
        <dbReference type="EC" id="6.1.1.11"/>
    </reaction>
</comment>
<dbReference type="AlphaFoldDB" id="A0A1M4S7F5"/>
<dbReference type="GO" id="GO:0004828">
    <property type="term" value="F:serine-tRNA ligase activity"/>
    <property type="evidence" value="ECO:0007669"/>
    <property type="project" value="UniProtKB-UniRule"/>
</dbReference>
<feature type="binding site" evidence="12 13">
    <location>
        <position position="304"/>
    </location>
    <ligand>
        <name>L-serine</name>
        <dbReference type="ChEBI" id="CHEBI:33384"/>
    </ligand>
</feature>
<keyword evidence="5 12" id="KW-0436">Ligase</keyword>
<feature type="binding site" evidence="13">
    <location>
        <position position="281"/>
    </location>
    <ligand>
        <name>L-serine</name>
        <dbReference type="ChEBI" id="CHEBI:33384"/>
    </ligand>
</feature>
<feature type="domain" description="Aminoacyl-transfer RNA synthetases class-II family profile" evidence="16">
    <location>
        <begin position="148"/>
        <end position="428"/>
    </location>
</feature>
<evidence type="ECO:0000256" key="11">
    <source>
        <dbReference type="ARBA" id="ARBA00048823"/>
    </source>
</evidence>
<dbReference type="InterPro" id="IPR010978">
    <property type="entry name" value="tRNA-bd_arm"/>
</dbReference>
<evidence type="ECO:0000256" key="15">
    <source>
        <dbReference type="SAM" id="Coils"/>
    </source>
</evidence>
<organism evidence="17 18">
    <name type="scientific">Lampropedia hyalina DSM 16112</name>
    <dbReference type="NCBI Taxonomy" id="1122156"/>
    <lineage>
        <taxon>Bacteria</taxon>
        <taxon>Pseudomonadati</taxon>
        <taxon>Pseudomonadota</taxon>
        <taxon>Betaproteobacteria</taxon>
        <taxon>Burkholderiales</taxon>
        <taxon>Comamonadaceae</taxon>
        <taxon>Lampropedia</taxon>
    </lineage>
</organism>
<evidence type="ECO:0000256" key="9">
    <source>
        <dbReference type="ARBA" id="ARBA00023146"/>
    </source>
</evidence>
<dbReference type="InterPro" id="IPR033729">
    <property type="entry name" value="SerRS_core"/>
</dbReference>
<dbReference type="InterPro" id="IPR006195">
    <property type="entry name" value="aa-tRNA-synth_II"/>
</dbReference>
<dbReference type="OrthoDB" id="9804647at2"/>
<dbReference type="PIRSF" id="PIRSF001529">
    <property type="entry name" value="Ser-tRNA-synth_IIa"/>
    <property type="match status" value="1"/>
</dbReference>
<comment type="subcellular location">
    <subcellularLocation>
        <location evidence="1 12">Cytoplasm</location>
    </subcellularLocation>
</comment>
<dbReference type="PANTHER" id="PTHR43697:SF1">
    <property type="entry name" value="SERINE--TRNA LIGASE"/>
    <property type="match status" value="1"/>
</dbReference>
<dbReference type="EMBL" id="FQUZ01000001">
    <property type="protein sequence ID" value="SHE28146.1"/>
    <property type="molecule type" value="Genomic_DNA"/>
</dbReference>
<evidence type="ECO:0000259" key="16">
    <source>
        <dbReference type="PROSITE" id="PS50862"/>
    </source>
</evidence>
<evidence type="ECO:0000256" key="4">
    <source>
        <dbReference type="ARBA" id="ARBA00022490"/>
    </source>
</evidence>
<dbReference type="EC" id="6.1.1.11" evidence="12"/>
<dbReference type="CDD" id="cd00770">
    <property type="entry name" value="SerRS_core"/>
    <property type="match status" value="1"/>
</dbReference>
<evidence type="ECO:0000256" key="14">
    <source>
        <dbReference type="PIRSR" id="PIRSR001529-2"/>
    </source>
</evidence>
<dbReference type="GO" id="GO:0016260">
    <property type="term" value="P:selenocysteine biosynthetic process"/>
    <property type="evidence" value="ECO:0007669"/>
    <property type="project" value="UniProtKB-UniRule"/>
</dbReference>
<dbReference type="InterPro" id="IPR002317">
    <property type="entry name" value="Ser-tRNA-ligase_type_1"/>
</dbReference>
<keyword evidence="6 12" id="KW-0547">Nucleotide-binding</keyword>
<feature type="binding site" evidence="13">
    <location>
        <position position="401"/>
    </location>
    <ligand>
        <name>L-serine</name>
        <dbReference type="ChEBI" id="CHEBI:33384"/>
    </ligand>
</feature>
<comment type="similarity">
    <text evidence="3 12">Belongs to the class-II aminoacyl-tRNA synthetase family. Type-1 seryl-tRNA synthetase subfamily.</text>
</comment>
<evidence type="ECO:0000256" key="8">
    <source>
        <dbReference type="ARBA" id="ARBA00022917"/>
    </source>
</evidence>
<feature type="binding site" evidence="12 14">
    <location>
        <begin position="281"/>
        <end position="283"/>
    </location>
    <ligand>
        <name>ATP</name>
        <dbReference type="ChEBI" id="CHEBI:30616"/>
    </ligand>
</feature>
<proteinExistence type="inferred from homology"/>
<evidence type="ECO:0000256" key="6">
    <source>
        <dbReference type="ARBA" id="ARBA00022741"/>
    </source>
</evidence>
<comment type="subunit">
    <text evidence="12">Homodimer. The tRNA molecule binds across the dimer.</text>
</comment>
<dbReference type="InterPro" id="IPR045864">
    <property type="entry name" value="aa-tRNA-synth_II/BPL/LPL"/>
</dbReference>
<evidence type="ECO:0000256" key="3">
    <source>
        <dbReference type="ARBA" id="ARBA00010728"/>
    </source>
</evidence>
<comment type="caution">
    <text evidence="12">Lacks conserved residue(s) required for the propagation of feature annotation.</text>
</comment>
<dbReference type="InterPro" id="IPR015866">
    <property type="entry name" value="Ser-tRNA-synth_1_N"/>
</dbReference>
<evidence type="ECO:0000256" key="13">
    <source>
        <dbReference type="PIRSR" id="PIRSR001529-1"/>
    </source>
</evidence>
<dbReference type="PRINTS" id="PR00981">
    <property type="entry name" value="TRNASYNTHSER"/>
</dbReference>
<keyword evidence="4 12" id="KW-0963">Cytoplasm</keyword>
<dbReference type="HAMAP" id="MF_00176">
    <property type="entry name" value="Ser_tRNA_synth_type1"/>
    <property type="match status" value="1"/>
</dbReference>
<dbReference type="PROSITE" id="PS50862">
    <property type="entry name" value="AA_TRNA_LIGASE_II"/>
    <property type="match status" value="1"/>
</dbReference>
<dbReference type="Gene3D" id="1.10.287.40">
    <property type="entry name" value="Serine-tRNA synthetase, tRNA binding domain"/>
    <property type="match status" value="1"/>
</dbReference>
<dbReference type="GO" id="GO:0005737">
    <property type="term" value="C:cytoplasm"/>
    <property type="evidence" value="ECO:0007669"/>
    <property type="project" value="UniProtKB-SubCell"/>
</dbReference>
<feature type="binding site" evidence="12">
    <location>
        <begin position="250"/>
        <end position="252"/>
    </location>
    <ligand>
        <name>L-serine</name>
        <dbReference type="ChEBI" id="CHEBI:33384"/>
    </ligand>
</feature>
<keyword evidence="9 12" id="KW-0030">Aminoacyl-tRNA synthetase</keyword>
<sequence length="442" mass="48506">MLDILLLRKELDRVIARLETRKSPQSFLNVEAFTALEAERKTLQSRTEDLQAQRNSLSRQIGQLKSKGESADVVLAQVADIKAELETSAARLEQIQAELQALLLAVPNLPQDSVPLGADEAANVEVRRWHPAGREPATAVSLGFAPKDHVDVGEPLGLDFELGSKLTGTRFTVMRGQIARLHRALTQFMLDVQTQEHGYQENYVPYIVNGDSLRGTGQLPKFADDLFAAQKGGQDAEPVPDHAALYLIPTSEVPLTNFVRDTIVAEADLPIRLTAHTPCFRSEAGSYGRDTRGLIRQHQFDKVEMVQITHPEHSNAALEEMVGHAEAILQKLELPYRVVALSTGDMGFGAAKTYDLEVWLPAQDTYREISSVSNCEAFQARRMQARFKNAAGKNELVHTLNGSGLAVGRTLVAILENHQNADGSVTIPAALRPYLGGLEKIG</sequence>
<evidence type="ECO:0000313" key="17">
    <source>
        <dbReference type="EMBL" id="SHE28146.1"/>
    </source>
</evidence>
<gene>
    <name evidence="12" type="primary">serS</name>
    <name evidence="17" type="ORF">SAMN02745117_00017</name>
</gene>
<dbReference type="PANTHER" id="PTHR43697">
    <property type="entry name" value="SERYL-TRNA SYNTHETASE"/>
    <property type="match status" value="1"/>
</dbReference>
<dbReference type="RefSeq" id="WP_073353172.1">
    <property type="nucleotide sequence ID" value="NZ_FQUZ01000001.1"/>
</dbReference>